<proteinExistence type="predicted"/>
<sequence length="50" mass="5196">MRCGATPVLEAVSGLGTVYTFSVVRQSGVPPFKGMLPYVLALVDLDEGPG</sequence>
<feature type="domain" description="ChsH2 C-terminal OB-fold" evidence="1">
    <location>
        <begin position="11"/>
        <end position="49"/>
    </location>
</feature>
<name>A0A6F8Y9M8_9ACTN</name>
<dbReference type="InterPro" id="IPR002878">
    <property type="entry name" value="ChsH2_C"/>
</dbReference>
<protein>
    <recommendedName>
        <fullName evidence="1">ChsH2 C-terminal OB-fold domain-containing protein</fullName>
    </recommendedName>
</protein>
<evidence type="ECO:0000259" key="1">
    <source>
        <dbReference type="Pfam" id="PF01796"/>
    </source>
</evidence>
<dbReference type="EMBL" id="AP022871">
    <property type="protein sequence ID" value="BCB82777.1"/>
    <property type="molecule type" value="Genomic_DNA"/>
</dbReference>
<dbReference type="Proteomes" id="UP000503011">
    <property type="component" value="Chromosome"/>
</dbReference>
<dbReference type="Pfam" id="PF01796">
    <property type="entry name" value="OB_ChsH2_C"/>
    <property type="match status" value="1"/>
</dbReference>
<gene>
    <name evidence="2" type="ORF">Psuf_000900</name>
</gene>
<dbReference type="InterPro" id="IPR012340">
    <property type="entry name" value="NA-bd_OB-fold"/>
</dbReference>
<evidence type="ECO:0000313" key="2">
    <source>
        <dbReference type="EMBL" id="BCB82777.1"/>
    </source>
</evidence>
<dbReference type="SUPFAM" id="SSF50249">
    <property type="entry name" value="Nucleic acid-binding proteins"/>
    <property type="match status" value="1"/>
</dbReference>
<dbReference type="KEGG" id="psuu:Psuf_000900"/>
<reference evidence="2 3" key="2">
    <citation type="submission" date="2020-03" db="EMBL/GenBank/DDBJ databases">
        <authorList>
            <person name="Ichikawa N."/>
            <person name="Kimura A."/>
            <person name="Kitahashi Y."/>
            <person name="Uohara A."/>
        </authorList>
    </citation>
    <scope>NUCLEOTIDE SEQUENCE [LARGE SCALE GENOMIC DNA]</scope>
    <source>
        <strain evidence="2 3">NBRC 105367</strain>
    </source>
</reference>
<keyword evidence="3" id="KW-1185">Reference proteome</keyword>
<organism evidence="2 3">
    <name type="scientific">Phytohabitans suffuscus</name>
    <dbReference type="NCBI Taxonomy" id="624315"/>
    <lineage>
        <taxon>Bacteria</taxon>
        <taxon>Bacillati</taxon>
        <taxon>Actinomycetota</taxon>
        <taxon>Actinomycetes</taxon>
        <taxon>Micromonosporales</taxon>
        <taxon>Micromonosporaceae</taxon>
    </lineage>
</organism>
<reference evidence="2 3" key="1">
    <citation type="submission" date="2020-03" db="EMBL/GenBank/DDBJ databases">
        <title>Whole genome shotgun sequence of Phytohabitans suffuscus NBRC 105367.</title>
        <authorList>
            <person name="Komaki H."/>
            <person name="Tamura T."/>
        </authorList>
    </citation>
    <scope>NUCLEOTIDE SEQUENCE [LARGE SCALE GENOMIC DNA]</scope>
    <source>
        <strain evidence="2 3">NBRC 105367</strain>
    </source>
</reference>
<accession>A0A6F8Y9M8</accession>
<evidence type="ECO:0000313" key="3">
    <source>
        <dbReference type="Proteomes" id="UP000503011"/>
    </source>
</evidence>
<dbReference type="AlphaFoldDB" id="A0A6F8Y9M8"/>